<dbReference type="Gene3D" id="3.80.10.10">
    <property type="entry name" value="Ribonuclease Inhibitor"/>
    <property type="match status" value="1"/>
</dbReference>
<evidence type="ECO:0000256" key="1">
    <source>
        <dbReference type="ARBA" id="ARBA00004370"/>
    </source>
</evidence>
<dbReference type="InterPro" id="IPR032675">
    <property type="entry name" value="LRR_dom_sf"/>
</dbReference>
<accession>A0AAV5D3D4</accession>
<evidence type="ECO:0000256" key="4">
    <source>
        <dbReference type="ARBA" id="ARBA00022692"/>
    </source>
</evidence>
<gene>
    <name evidence="12" type="primary">ga22177</name>
    <name evidence="12" type="ORF">PR202_ga22177</name>
</gene>
<feature type="signal peptide" evidence="10">
    <location>
        <begin position="1"/>
        <end position="19"/>
    </location>
</feature>
<evidence type="ECO:0000259" key="11">
    <source>
        <dbReference type="PROSITE" id="PS50011"/>
    </source>
</evidence>
<keyword evidence="5 10" id="KW-0732">Signal</keyword>
<feature type="compositionally biased region" description="Low complexity" evidence="9">
    <location>
        <begin position="439"/>
        <end position="454"/>
    </location>
</feature>
<feature type="domain" description="Protein kinase" evidence="11">
    <location>
        <begin position="146"/>
        <end position="438"/>
    </location>
</feature>
<dbReference type="InterPro" id="IPR011009">
    <property type="entry name" value="Kinase-like_dom_sf"/>
</dbReference>
<evidence type="ECO:0000256" key="7">
    <source>
        <dbReference type="ARBA" id="ARBA00022989"/>
    </source>
</evidence>
<evidence type="ECO:0000256" key="2">
    <source>
        <dbReference type="ARBA" id="ARBA00008684"/>
    </source>
</evidence>
<proteinExistence type="inferred from homology"/>
<dbReference type="Pfam" id="PF00560">
    <property type="entry name" value="LRR_1"/>
    <property type="match status" value="1"/>
</dbReference>
<comment type="caution">
    <text evidence="12">The sequence shown here is derived from an EMBL/GenBank/DDBJ whole genome shotgun (WGS) entry which is preliminary data.</text>
</comment>
<protein>
    <recommendedName>
        <fullName evidence="11">Protein kinase domain-containing protein</fullName>
    </recommendedName>
</protein>
<evidence type="ECO:0000256" key="6">
    <source>
        <dbReference type="ARBA" id="ARBA00022737"/>
    </source>
</evidence>
<reference evidence="12" key="2">
    <citation type="submission" date="2021-12" db="EMBL/GenBank/DDBJ databases">
        <title>Resequencing data analysis of finger millet.</title>
        <authorList>
            <person name="Hatakeyama M."/>
            <person name="Aluri S."/>
            <person name="Balachadran M.T."/>
            <person name="Sivarajan S.R."/>
            <person name="Poveda L."/>
            <person name="Shimizu-Inatsugi R."/>
            <person name="Schlapbach R."/>
            <person name="Sreeman S.M."/>
            <person name="Shimizu K.K."/>
        </authorList>
    </citation>
    <scope>NUCLEOTIDE SEQUENCE</scope>
</reference>
<evidence type="ECO:0000313" key="12">
    <source>
        <dbReference type="EMBL" id="GJN04613.1"/>
    </source>
</evidence>
<dbReference type="SMART" id="SM00220">
    <property type="entry name" value="S_TKc"/>
    <property type="match status" value="1"/>
</dbReference>
<sequence length="533" mass="58138">MAGTKKLLFFLFLCHGSFASFSLGSSNSTDELVLLSFLSSGQSSILDSWNASSQFCNWPGVVCGRLHPDRVVALRMSSFNLFGSISPFLGNLSFLKELDLSDNQLVGRVPLELGYLSRLQLLNLSINHLKGSIPVTLGGCSKLKKITLYKNQLQGSFGSVYKGELLNGPEGESTYIVAVKVLRLQTPKALKTFTAECETLRYMRHRNLVKIVTICSSSDNKGNDFKAIVYDFMPNGSLEGWLHLDTNDKEERRYLNLLERVAILLDVAYALDYLHCHGPEPVVHCDLKSSNVLLDADMVAHVGDFGLAKILVEGNSLLRQSTSSIGFRGTTGYAAPGSRLKGVEQEKKKKNCPWDPPVSDSEKTQLGRGRAAPPVARRMVAGVRPTAVAADRRAHARVRTSLLPTAALSEPHSLPLSRTLSAFASASTVAAAPRHRRLAVASRSSSTSTASPRRLQAPREATFPFSQQAAVDRPLPPCLRPPRHRVARHPRSSLEAAADHRNPHLAGETTPPASHLQEKLGDSLLRAPVKLSD</sequence>
<evidence type="ECO:0000256" key="10">
    <source>
        <dbReference type="SAM" id="SignalP"/>
    </source>
</evidence>
<keyword evidence="4" id="KW-0812">Transmembrane</keyword>
<dbReference type="SUPFAM" id="SSF52058">
    <property type="entry name" value="L domain-like"/>
    <property type="match status" value="1"/>
</dbReference>
<dbReference type="Pfam" id="PF07714">
    <property type="entry name" value="PK_Tyr_Ser-Thr"/>
    <property type="match status" value="1"/>
</dbReference>
<keyword evidence="8" id="KW-0472">Membrane</keyword>
<dbReference type="PANTHER" id="PTHR27008">
    <property type="entry name" value="OS04G0122200 PROTEIN"/>
    <property type="match status" value="1"/>
</dbReference>
<dbReference type="GO" id="GO:0005524">
    <property type="term" value="F:ATP binding"/>
    <property type="evidence" value="ECO:0007669"/>
    <property type="project" value="InterPro"/>
</dbReference>
<keyword evidence="7" id="KW-1133">Transmembrane helix</keyword>
<reference evidence="12" key="1">
    <citation type="journal article" date="2018" name="DNA Res.">
        <title>Multiple hybrid de novo genome assembly of finger millet, an orphan allotetraploid crop.</title>
        <authorList>
            <person name="Hatakeyama M."/>
            <person name="Aluri S."/>
            <person name="Balachadran M.T."/>
            <person name="Sivarajan S.R."/>
            <person name="Patrignani A."/>
            <person name="Gruter S."/>
            <person name="Poveda L."/>
            <person name="Shimizu-Inatsugi R."/>
            <person name="Baeten J."/>
            <person name="Francoijs K.J."/>
            <person name="Nataraja K.N."/>
            <person name="Reddy Y.A.N."/>
            <person name="Phadnis S."/>
            <person name="Ravikumar R.L."/>
            <person name="Schlapbach R."/>
            <person name="Sreeman S.M."/>
            <person name="Shimizu K.K."/>
        </authorList>
    </citation>
    <scope>NUCLEOTIDE SEQUENCE</scope>
</reference>
<keyword evidence="6" id="KW-0677">Repeat</keyword>
<dbReference type="PROSITE" id="PS50011">
    <property type="entry name" value="PROTEIN_KINASE_DOM"/>
    <property type="match status" value="1"/>
</dbReference>
<keyword evidence="13" id="KW-1185">Reference proteome</keyword>
<dbReference type="Pfam" id="PF08263">
    <property type="entry name" value="LRRNT_2"/>
    <property type="match status" value="1"/>
</dbReference>
<evidence type="ECO:0000313" key="13">
    <source>
        <dbReference type="Proteomes" id="UP001054889"/>
    </source>
</evidence>
<dbReference type="InterPro" id="IPR000719">
    <property type="entry name" value="Prot_kinase_dom"/>
</dbReference>
<dbReference type="EMBL" id="BQKI01000011">
    <property type="protein sequence ID" value="GJN04613.1"/>
    <property type="molecule type" value="Genomic_DNA"/>
</dbReference>
<dbReference type="InterPro" id="IPR001245">
    <property type="entry name" value="Ser-Thr/Tyr_kinase_cat_dom"/>
</dbReference>
<dbReference type="Gene3D" id="1.10.510.10">
    <property type="entry name" value="Transferase(Phosphotransferase) domain 1"/>
    <property type="match status" value="1"/>
</dbReference>
<evidence type="ECO:0000256" key="9">
    <source>
        <dbReference type="SAM" id="MobiDB-lite"/>
    </source>
</evidence>
<feature type="chain" id="PRO_5044000054" description="Protein kinase domain-containing protein" evidence="10">
    <location>
        <begin position="20"/>
        <end position="533"/>
    </location>
</feature>
<evidence type="ECO:0000256" key="5">
    <source>
        <dbReference type="ARBA" id="ARBA00022729"/>
    </source>
</evidence>
<comment type="similarity">
    <text evidence="2">Belongs to the protein kinase superfamily. Ser/Thr protein kinase family.</text>
</comment>
<dbReference type="InterPro" id="IPR013210">
    <property type="entry name" value="LRR_N_plant-typ"/>
</dbReference>
<dbReference type="GO" id="GO:0004672">
    <property type="term" value="F:protein kinase activity"/>
    <property type="evidence" value="ECO:0007669"/>
    <property type="project" value="InterPro"/>
</dbReference>
<comment type="subcellular location">
    <subcellularLocation>
        <location evidence="1">Membrane</location>
    </subcellularLocation>
</comment>
<dbReference type="SUPFAM" id="SSF56112">
    <property type="entry name" value="Protein kinase-like (PK-like)"/>
    <property type="match status" value="1"/>
</dbReference>
<dbReference type="InterPro" id="IPR051809">
    <property type="entry name" value="Plant_receptor-like_S/T_kinase"/>
</dbReference>
<feature type="region of interest" description="Disordered" evidence="9">
    <location>
        <begin position="432"/>
        <end position="533"/>
    </location>
</feature>
<evidence type="ECO:0000256" key="3">
    <source>
        <dbReference type="ARBA" id="ARBA00022614"/>
    </source>
</evidence>
<feature type="region of interest" description="Disordered" evidence="9">
    <location>
        <begin position="344"/>
        <end position="373"/>
    </location>
</feature>
<feature type="compositionally biased region" description="Basic residues" evidence="9">
    <location>
        <begin position="481"/>
        <end position="491"/>
    </location>
</feature>
<dbReference type="GO" id="GO:0016020">
    <property type="term" value="C:membrane"/>
    <property type="evidence" value="ECO:0007669"/>
    <property type="project" value="UniProtKB-SubCell"/>
</dbReference>
<dbReference type="PANTHER" id="PTHR27008:SF588">
    <property type="entry name" value="RECEPTOR KINASE-LIKE PROTEIN XA21"/>
    <property type="match status" value="1"/>
</dbReference>
<dbReference type="PROSITE" id="PS00108">
    <property type="entry name" value="PROTEIN_KINASE_ST"/>
    <property type="match status" value="1"/>
</dbReference>
<name>A0AAV5D3D4_ELECO</name>
<dbReference type="FunFam" id="3.80.10.10:FF:000400">
    <property type="entry name" value="Nuclear pore complex protein NUP107"/>
    <property type="match status" value="1"/>
</dbReference>
<dbReference type="AlphaFoldDB" id="A0AAV5D3D4"/>
<evidence type="ECO:0000256" key="8">
    <source>
        <dbReference type="ARBA" id="ARBA00023136"/>
    </source>
</evidence>
<dbReference type="InterPro" id="IPR008271">
    <property type="entry name" value="Ser/Thr_kinase_AS"/>
</dbReference>
<dbReference type="Proteomes" id="UP001054889">
    <property type="component" value="Unassembled WGS sequence"/>
</dbReference>
<keyword evidence="3" id="KW-0433">Leucine-rich repeat</keyword>
<organism evidence="12 13">
    <name type="scientific">Eleusine coracana subsp. coracana</name>
    <dbReference type="NCBI Taxonomy" id="191504"/>
    <lineage>
        <taxon>Eukaryota</taxon>
        <taxon>Viridiplantae</taxon>
        <taxon>Streptophyta</taxon>
        <taxon>Embryophyta</taxon>
        <taxon>Tracheophyta</taxon>
        <taxon>Spermatophyta</taxon>
        <taxon>Magnoliopsida</taxon>
        <taxon>Liliopsida</taxon>
        <taxon>Poales</taxon>
        <taxon>Poaceae</taxon>
        <taxon>PACMAD clade</taxon>
        <taxon>Chloridoideae</taxon>
        <taxon>Cynodonteae</taxon>
        <taxon>Eleusininae</taxon>
        <taxon>Eleusine</taxon>
    </lineage>
</organism>
<dbReference type="InterPro" id="IPR001611">
    <property type="entry name" value="Leu-rich_rpt"/>
</dbReference>